<evidence type="ECO:0000259" key="2">
    <source>
        <dbReference type="Pfam" id="PF21722"/>
    </source>
</evidence>
<protein>
    <recommendedName>
        <fullName evidence="2">Glycine-rich domain-containing protein</fullName>
    </recommendedName>
</protein>
<dbReference type="InterPro" id="IPR049304">
    <property type="entry name" value="Gly_rich_dom"/>
</dbReference>
<proteinExistence type="predicted"/>
<organism evidence="3 4">
    <name type="scientific">Acetobacter aceti</name>
    <dbReference type="NCBI Taxonomy" id="435"/>
    <lineage>
        <taxon>Bacteria</taxon>
        <taxon>Pseudomonadati</taxon>
        <taxon>Pseudomonadota</taxon>
        <taxon>Alphaproteobacteria</taxon>
        <taxon>Acetobacterales</taxon>
        <taxon>Acetobacteraceae</taxon>
        <taxon>Acetobacter</taxon>
        <taxon>Acetobacter subgen. Acetobacter</taxon>
    </lineage>
</organism>
<feature type="domain" description="Glycine-rich" evidence="2">
    <location>
        <begin position="217"/>
        <end position="443"/>
    </location>
</feature>
<evidence type="ECO:0000313" key="4">
    <source>
        <dbReference type="Proteomes" id="UP000515220"/>
    </source>
</evidence>
<gene>
    <name evidence="3" type="ORF">AAJCM20276_26840</name>
</gene>
<evidence type="ECO:0000313" key="3">
    <source>
        <dbReference type="EMBL" id="BCI68060.1"/>
    </source>
</evidence>
<feature type="compositionally biased region" description="Gly residues" evidence="1">
    <location>
        <begin position="413"/>
        <end position="430"/>
    </location>
</feature>
<dbReference type="AlphaFoldDB" id="A0A6S6PLY4"/>
<sequence length="446" mass="44130">MDRQIIYPGSVALDTDLLNAGRSTKMGLGRLAFLLFGEVSAAQGFTVALSSTDLTATVGEGTVISTGPIDQTAIGGLGGGLAADTDTVLNQYDSWELQTVPLTAGATNTIWAVCSETDGVPAVLPFYNSENPSQTLAGSGNSGADLPTQRQARVQIVCSTTAPTIPAGGAVVALYSLTVPSNATNLSGLTPTPQMAFYPTIPDLMRGRFLGTVRVNSSQNYTPSRWAKTLRVRMWGGGGSSGGAAPQVAGAGGASCGGCGGCGGYIEFLLTVSDFSWPQTLTVGSGGIGAYGGMGSGGGDTHFGQIAIAYGGSAGSTIAAQLGQSAWGQQANGGSYEITTSTGVQLVMSFIGENGQSPFIAANFIYSNGALVPSAGVPIPLIGPSTLAGTGGGNGTNSGSGVPTAPDSIVGRGSYGAGGGGTGSTGTGGTFGQSGAPGLILIEEYS</sequence>
<reference evidence="3 4" key="1">
    <citation type="submission" date="2020-07" db="EMBL/GenBank/DDBJ databases">
        <title>Complete Genome Sequence of an acetic acid bacterium, Acetobacter aceti JCM20276.</title>
        <authorList>
            <person name="Hirose Y."/>
            <person name="Mihara H."/>
        </authorList>
    </citation>
    <scope>NUCLEOTIDE SEQUENCE [LARGE SCALE GENOMIC DNA]</scope>
    <source>
        <strain evidence="3 4">JCM20276</strain>
    </source>
</reference>
<accession>A0A6S6PLY4</accession>
<dbReference type="EMBL" id="AP023326">
    <property type="protein sequence ID" value="BCI68060.1"/>
    <property type="molecule type" value="Genomic_DNA"/>
</dbReference>
<dbReference type="Pfam" id="PF21722">
    <property type="entry name" value="Gly_rich_2"/>
    <property type="match status" value="1"/>
</dbReference>
<evidence type="ECO:0000256" key="1">
    <source>
        <dbReference type="SAM" id="MobiDB-lite"/>
    </source>
</evidence>
<dbReference type="RefSeq" id="WP_099347921.1">
    <property type="nucleotide sequence ID" value="NZ_AP023326.1"/>
</dbReference>
<name>A0A6S6PLY4_ACEAC</name>
<dbReference type="Proteomes" id="UP000515220">
    <property type="component" value="Chromosome"/>
</dbReference>
<feature type="region of interest" description="Disordered" evidence="1">
    <location>
        <begin position="392"/>
        <end position="430"/>
    </location>
</feature>